<gene>
    <name evidence="1" type="ORF">SCLCIDRAFT_152638</name>
</gene>
<keyword evidence="2" id="KW-1185">Reference proteome</keyword>
<reference evidence="1 2" key="1">
    <citation type="submission" date="2014-04" db="EMBL/GenBank/DDBJ databases">
        <authorList>
            <consortium name="DOE Joint Genome Institute"/>
            <person name="Kuo A."/>
            <person name="Kohler A."/>
            <person name="Nagy L.G."/>
            <person name="Floudas D."/>
            <person name="Copeland A."/>
            <person name="Barry K.W."/>
            <person name="Cichocki N."/>
            <person name="Veneault-Fourrey C."/>
            <person name="LaButti K."/>
            <person name="Lindquist E.A."/>
            <person name="Lipzen A."/>
            <person name="Lundell T."/>
            <person name="Morin E."/>
            <person name="Murat C."/>
            <person name="Sun H."/>
            <person name="Tunlid A."/>
            <person name="Henrissat B."/>
            <person name="Grigoriev I.V."/>
            <person name="Hibbett D.S."/>
            <person name="Martin F."/>
            <person name="Nordberg H.P."/>
            <person name="Cantor M.N."/>
            <person name="Hua S.X."/>
        </authorList>
    </citation>
    <scope>NUCLEOTIDE SEQUENCE [LARGE SCALE GENOMIC DNA]</scope>
    <source>
        <strain evidence="1 2">Foug A</strain>
    </source>
</reference>
<evidence type="ECO:0000313" key="1">
    <source>
        <dbReference type="EMBL" id="KIM70503.1"/>
    </source>
</evidence>
<protein>
    <submittedName>
        <fullName evidence="1">Uncharacterized protein</fullName>
    </submittedName>
</protein>
<reference evidence="2" key="2">
    <citation type="submission" date="2015-01" db="EMBL/GenBank/DDBJ databases">
        <title>Evolutionary Origins and Diversification of the Mycorrhizal Mutualists.</title>
        <authorList>
            <consortium name="DOE Joint Genome Institute"/>
            <consortium name="Mycorrhizal Genomics Consortium"/>
            <person name="Kohler A."/>
            <person name="Kuo A."/>
            <person name="Nagy L.G."/>
            <person name="Floudas D."/>
            <person name="Copeland A."/>
            <person name="Barry K.W."/>
            <person name="Cichocki N."/>
            <person name="Veneault-Fourrey C."/>
            <person name="LaButti K."/>
            <person name="Lindquist E.A."/>
            <person name="Lipzen A."/>
            <person name="Lundell T."/>
            <person name="Morin E."/>
            <person name="Murat C."/>
            <person name="Riley R."/>
            <person name="Ohm R."/>
            <person name="Sun H."/>
            <person name="Tunlid A."/>
            <person name="Henrissat B."/>
            <person name="Grigoriev I.V."/>
            <person name="Hibbett D.S."/>
            <person name="Martin F."/>
        </authorList>
    </citation>
    <scope>NUCLEOTIDE SEQUENCE [LARGE SCALE GENOMIC DNA]</scope>
    <source>
        <strain evidence="2">Foug A</strain>
    </source>
</reference>
<dbReference type="AlphaFoldDB" id="A0A0C3A9S5"/>
<dbReference type="EMBL" id="KN822004">
    <property type="protein sequence ID" value="KIM70503.1"/>
    <property type="molecule type" value="Genomic_DNA"/>
</dbReference>
<sequence>MRLTRPVRSTINILVTECGASSHRCDKVSADSETSVCSHFPCTIVLVSPSFVSVYSSNLLSSLQAHLMCELHDIAPQ</sequence>
<proteinExistence type="predicted"/>
<accession>A0A0C3A9S5</accession>
<dbReference type="HOGENOM" id="CLU_2639504_0_0_1"/>
<organism evidence="1 2">
    <name type="scientific">Scleroderma citrinum Foug A</name>
    <dbReference type="NCBI Taxonomy" id="1036808"/>
    <lineage>
        <taxon>Eukaryota</taxon>
        <taxon>Fungi</taxon>
        <taxon>Dikarya</taxon>
        <taxon>Basidiomycota</taxon>
        <taxon>Agaricomycotina</taxon>
        <taxon>Agaricomycetes</taxon>
        <taxon>Agaricomycetidae</taxon>
        <taxon>Boletales</taxon>
        <taxon>Sclerodermatineae</taxon>
        <taxon>Sclerodermataceae</taxon>
        <taxon>Scleroderma</taxon>
    </lineage>
</organism>
<dbReference type="Proteomes" id="UP000053989">
    <property type="component" value="Unassembled WGS sequence"/>
</dbReference>
<name>A0A0C3A9S5_9AGAM</name>
<evidence type="ECO:0000313" key="2">
    <source>
        <dbReference type="Proteomes" id="UP000053989"/>
    </source>
</evidence>
<dbReference type="InParanoid" id="A0A0C3A9S5"/>